<proteinExistence type="predicted"/>
<organism evidence="1 2">
    <name type="scientific">Hypoxylon rubiginosum</name>
    <dbReference type="NCBI Taxonomy" id="110542"/>
    <lineage>
        <taxon>Eukaryota</taxon>
        <taxon>Fungi</taxon>
        <taxon>Dikarya</taxon>
        <taxon>Ascomycota</taxon>
        <taxon>Pezizomycotina</taxon>
        <taxon>Sordariomycetes</taxon>
        <taxon>Xylariomycetidae</taxon>
        <taxon>Xylariales</taxon>
        <taxon>Hypoxylaceae</taxon>
        <taxon>Hypoxylon</taxon>
    </lineage>
</organism>
<dbReference type="EMBL" id="MU394284">
    <property type="protein sequence ID" value="KAI6092060.1"/>
    <property type="molecule type" value="Genomic_DNA"/>
</dbReference>
<dbReference type="Proteomes" id="UP001497680">
    <property type="component" value="Unassembled WGS sequence"/>
</dbReference>
<sequence length="88" mass="9689">MGALVNITMFFSGWWAVLRSRLGIPILDLFLFGCLGRLCLASSVFVSKTEARSNQVRALVSPVSSITHRNPYLGKQLGRYLCSKGIPT</sequence>
<accession>A0ACC0DHN8</accession>
<comment type="caution">
    <text evidence="1">The sequence shown here is derived from an EMBL/GenBank/DDBJ whole genome shotgun (WGS) entry which is preliminary data.</text>
</comment>
<reference evidence="1 2" key="1">
    <citation type="journal article" date="2022" name="New Phytol.">
        <title>Ecological generalism drives hyperdiversity of secondary metabolite gene clusters in xylarialean endophytes.</title>
        <authorList>
            <person name="Franco M.E.E."/>
            <person name="Wisecaver J.H."/>
            <person name="Arnold A.E."/>
            <person name="Ju Y.M."/>
            <person name="Slot J.C."/>
            <person name="Ahrendt S."/>
            <person name="Moore L.P."/>
            <person name="Eastman K.E."/>
            <person name="Scott K."/>
            <person name="Konkel Z."/>
            <person name="Mondo S.J."/>
            <person name="Kuo A."/>
            <person name="Hayes R.D."/>
            <person name="Haridas S."/>
            <person name="Andreopoulos B."/>
            <person name="Riley R."/>
            <person name="LaButti K."/>
            <person name="Pangilinan J."/>
            <person name="Lipzen A."/>
            <person name="Amirebrahimi M."/>
            <person name="Yan J."/>
            <person name="Adam C."/>
            <person name="Keymanesh K."/>
            <person name="Ng V."/>
            <person name="Louie K."/>
            <person name="Northen T."/>
            <person name="Drula E."/>
            <person name="Henrissat B."/>
            <person name="Hsieh H.M."/>
            <person name="Youens-Clark K."/>
            <person name="Lutzoni F."/>
            <person name="Miadlikowska J."/>
            <person name="Eastwood D.C."/>
            <person name="Hamelin R.C."/>
            <person name="Grigoriev I.V."/>
            <person name="U'Ren J.M."/>
        </authorList>
    </citation>
    <scope>NUCLEOTIDE SEQUENCE [LARGE SCALE GENOMIC DNA]</scope>
    <source>
        <strain evidence="1 2">ER1909</strain>
    </source>
</reference>
<protein>
    <submittedName>
        <fullName evidence="1">Uncharacterized protein</fullName>
    </submittedName>
</protein>
<evidence type="ECO:0000313" key="2">
    <source>
        <dbReference type="Proteomes" id="UP001497680"/>
    </source>
</evidence>
<name>A0ACC0DHN8_9PEZI</name>
<evidence type="ECO:0000313" key="1">
    <source>
        <dbReference type="EMBL" id="KAI6092060.1"/>
    </source>
</evidence>
<keyword evidence="2" id="KW-1185">Reference proteome</keyword>
<gene>
    <name evidence="1" type="ORF">F4821DRAFT_224779</name>
</gene>